<organism evidence="1 2">
    <name type="scientific">Allosphingosinicella humi</name>
    <dbReference type="NCBI Taxonomy" id="2068657"/>
    <lineage>
        <taxon>Bacteria</taxon>
        <taxon>Pseudomonadati</taxon>
        <taxon>Pseudomonadota</taxon>
        <taxon>Alphaproteobacteria</taxon>
        <taxon>Sphingomonadales</taxon>
        <taxon>Sphingomonadaceae</taxon>
        <taxon>Allosphingosinicella</taxon>
    </lineage>
</organism>
<dbReference type="AlphaFoldDB" id="A0A2U2J197"/>
<dbReference type="EMBL" id="QFFF01000001">
    <property type="protein sequence ID" value="PWG02115.1"/>
    <property type="molecule type" value="Genomic_DNA"/>
</dbReference>
<dbReference type="Proteomes" id="UP000245916">
    <property type="component" value="Unassembled WGS sequence"/>
</dbReference>
<sequence>MYRFSRIGSDRKNNRVREFGFFNDDGALQHARRLQRSEVIEVWQQDRLVGRLEPELFSAAND</sequence>
<keyword evidence="2" id="KW-1185">Reference proteome</keyword>
<evidence type="ECO:0000313" key="1">
    <source>
        <dbReference type="EMBL" id="PWG02115.1"/>
    </source>
</evidence>
<evidence type="ECO:0000313" key="2">
    <source>
        <dbReference type="Proteomes" id="UP000245916"/>
    </source>
</evidence>
<proteinExistence type="predicted"/>
<reference evidence="1 2" key="1">
    <citation type="submission" date="2018-05" db="EMBL/GenBank/DDBJ databases">
        <title>Genome of Sphingosinicella humi QZX222.</title>
        <authorList>
            <person name="Qiao Z."/>
            <person name="Wang G."/>
        </authorList>
    </citation>
    <scope>NUCLEOTIDE SEQUENCE [LARGE SCALE GENOMIC DNA]</scope>
    <source>
        <strain evidence="1 2">QZX222</strain>
    </source>
</reference>
<gene>
    <name evidence="1" type="ORF">DF286_03960</name>
</gene>
<accession>A0A2U2J197</accession>
<name>A0A2U2J197_9SPHN</name>
<comment type="caution">
    <text evidence="1">The sequence shown here is derived from an EMBL/GenBank/DDBJ whole genome shotgun (WGS) entry which is preliminary data.</text>
</comment>
<protein>
    <submittedName>
        <fullName evidence="1">Uncharacterized protein</fullName>
    </submittedName>
</protein>